<evidence type="ECO:0000313" key="10">
    <source>
        <dbReference type="EMBL" id="KAA0970636.1"/>
    </source>
</evidence>
<keyword evidence="4 7" id="KW-0521">NADP</keyword>
<dbReference type="AlphaFoldDB" id="A0A5B0DVW9"/>
<dbReference type="PANTHER" id="PTHR43821:SF1">
    <property type="entry name" value="NAD(P)H NITROREDUCTASE YDJA-RELATED"/>
    <property type="match status" value="1"/>
</dbReference>
<evidence type="ECO:0000256" key="6">
    <source>
        <dbReference type="ARBA" id="ARBA00023027"/>
    </source>
</evidence>
<feature type="binding site" description="in other chain" evidence="8">
    <location>
        <begin position="136"/>
        <end position="138"/>
    </location>
    <ligand>
        <name>FMN</name>
        <dbReference type="ChEBI" id="CHEBI:58210"/>
        <note>ligand shared between dimeric partners</note>
    </ligand>
</feature>
<dbReference type="PANTHER" id="PTHR43821">
    <property type="entry name" value="NAD(P)H NITROREDUCTASE YDJA-RELATED"/>
    <property type="match status" value="1"/>
</dbReference>
<evidence type="ECO:0000256" key="3">
    <source>
        <dbReference type="ARBA" id="ARBA00022643"/>
    </source>
</evidence>
<accession>A0A5B0DVW9</accession>
<dbReference type="Gene3D" id="3.40.109.10">
    <property type="entry name" value="NADH Oxidase"/>
    <property type="match status" value="1"/>
</dbReference>
<keyword evidence="3 7" id="KW-0288">FMN</keyword>
<dbReference type="EC" id="1.-.-.-" evidence="7"/>
<evidence type="ECO:0000256" key="8">
    <source>
        <dbReference type="PIRSR" id="PIRSR000232-1"/>
    </source>
</evidence>
<comment type="cofactor">
    <cofactor evidence="8">
        <name>FMN</name>
        <dbReference type="ChEBI" id="CHEBI:58210"/>
    </cofactor>
    <text evidence="8">Binds 1 FMN per subunit.</text>
</comment>
<organism evidence="10 11">
    <name type="scientific">Aureimonas fodinaquatilis</name>
    <dbReference type="NCBI Taxonomy" id="2565783"/>
    <lineage>
        <taxon>Bacteria</taxon>
        <taxon>Pseudomonadati</taxon>
        <taxon>Pseudomonadota</taxon>
        <taxon>Alphaproteobacteria</taxon>
        <taxon>Hyphomicrobiales</taxon>
        <taxon>Aurantimonadaceae</taxon>
        <taxon>Aureimonas</taxon>
    </lineage>
</organism>
<keyword evidence="6 7" id="KW-0520">NAD</keyword>
<dbReference type="Pfam" id="PF00881">
    <property type="entry name" value="Nitroreductase"/>
    <property type="match status" value="1"/>
</dbReference>
<dbReference type="InterPro" id="IPR052530">
    <property type="entry name" value="NAD(P)H_nitroreductase"/>
</dbReference>
<comment type="caution">
    <text evidence="10">The sequence shown here is derived from an EMBL/GenBank/DDBJ whole genome shotgun (WGS) entry which is preliminary data.</text>
</comment>
<evidence type="ECO:0000256" key="4">
    <source>
        <dbReference type="ARBA" id="ARBA00022857"/>
    </source>
</evidence>
<dbReference type="CDD" id="cd02135">
    <property type="entry name" value="YdjA-like"/>
    <property type="match status" value="1"/>
</dbReference>
<sequence>MTNLKEHLATRRSIPIPALRAPAPEGAELEEILRLAVRVPDHGKLAPWRVVAIRGQAAHRLGLEMAELATRKEGGLSDARRAFEEARFSRAPLVLAVISKAAPHFKIPEWEQQLSAGAFTMNLVHALNAFGYAATWITEWVTYDDDAKAALSILPEEKIVGFLYVGTPGEPPVERPRPDVADVLTILED</sequence>
<feature type="binding site" evidence="8">
    <location>
        <position position="38"/>
    </location>
    <ligand>
        <name>FMN</name>
        <dbReference type="ChEBI" id="CHEBI:58210"/>
        <note>ligand shared between dimeric partners</note>
    </ligand>
</feature>
<evidence type="ECO:0000256" key="2">
    <source>
        <dbReference type="ARBA" id="ARBA00022630"/>
    </source>
</evidence>
<comment type="similarity">
    <text evidence="1 7">Belongs to the nitroreductase family.</text>
</comment>
<evidence type="ECO:0000313" key="11">
    <source>
        <dbReference type="Proteomes" id="UP000324738"/>
    </source>
</evidence>
<gene>
    <name evidence="10" type="ORF">FPY71_09060</name>
</gene>
<keyword evidence="5 7" id="KW-0560">Oxidoreductase</keyword>
<feature type="domain" description="Nitroreductase" evidence="9">
    <location>
        <begin position="9"/>
        <end position="166"/>
    </location>
</feature>
<dbReference type="InterPro" id="IPR000415">
    <property type="entry name" value="Nitroreductase-like"/>
</dbReference>
<evidence type="ECO:0000259" key="9">
    <source>
        <dbReference type="Pfam" id="PF00881"/>
    </source>
</evidence>
<dbReference type="GO" id="GO:0016491">
    <property type="term" value="F:oxidoreductase activity"/>
    <property type="evidence" value="ECO:0007669"/>
    <property type="project" value="UniProtKB-UniRule"/>
</dbReference>
<feature type="binding site" evidence="8">
    <location>
        <position position="42"/>
    </location>
    <ligand>
        <name>FMN</name>
        <dbReference type="ChEBI" id="CHEBI:58210"/>
        <note>ligand shared between dimeric partners</note>
    </ligand>
</feature>
<evidence type="ECO:0000256" key="5">
    <source>
        <dbReference type="ARBA" id="ARBA00023002"/>
    </source>
</evidence>
<dbReference type="Proteomes" id="UP000324738">
    <property type="component" value="Unassembled WGS sequence"/>
</dbReference>
<dbReference type="OrthoDB" id="9804207at2"/>
<evidence type="ECO:0000256" key="1">
    <source>
        <dbReference type="ARBA" id="ARBA00007118"/>
    </source>
</evidence>
<evidence type="ECO:0000256" key="7">
    <source>
        <dbReference type="PIRNR" id="PIRNR000232"/>
    </source>
</evidence>
<dbReference type="EMBL" id="VTWH01000002">
    <property type="protein sequence ID" value="KAA0970636.1"/>
    <property type="molecule type" value="Genomic_DNA"/>
</dbReference>
<keyword evidence="2 7" id="KW-0285">Flavoprotein</keyword>
<dbReference type="RefSeq" id="WP_149299792.1">
    <property type="nucleotide sequence ID" value="NZ_VTWH01000002.1"/>
</dbReference>
<dbReference type="SUPFAM" id="SSF55469">
    <property type="entry name" value="FMN-dependent nitroreductase-like"/>
    <property type="match status" value="1"/>
</dbReference>
<reference evidence="10 11" key="1">
    <citation type="submission" date="2019-08" db="EMBL/GenBank/DDBJ databases">
        <title>Aureimonas fodiniaquatilis sp. nov., isolated from a coal mine wastewater.</title>
        <authorList>
            <person name="Kim W."/>
        </authorList>
    </citation>
    <scope>NUCLEOTIDE SEQUENCE [LARGE SCALE GENOMIC DNA]</scope>
    <source>
        <strain evidence="10 11">CAU 1482</strain>
    </source>
</reference>
<feature type="binding site" description="in other chain" evidence="8">
    <location>
        <begin position="11"/>
        <end position="13"/>
    </location>
    <ligand>
        <name>FMN</name>
        <dbReference type="ChEBI" id="CHEBI:58210"/>
        <note>ligand shared between dimeric partners</note>
    </ligand>
</feature>
<proteinExistence type="inferred from homology"/>
<protein>
    <recommendedName>
        <fullName evidence="7">Putative NAD(P)H nitroreductase</fullName>
        <ecNumber evidence="7">1.-.-.-</ecNumber>
    </recommendedName>
</protein>
<dbReference type="InterPro" id="IPR026021">
    <property type="entry name" value="YdjA-like"/>
</dbReference>
<name>A0A5B0DVW9_9HYPH</name>
<dbReference type="PIRSF" id="PIRSF000232">
    <property type="entry name" value="YdjA"/>
    <property type="match status" value="1"/>
</dbReference>
<keyword evidence="11" id="KW-1185">Reference proteome</keyword>
<dbReference type="InterPro" id="IPR029479">
    <property type="entry name" value="Nitroreductase"/>
</dbReference>